<dbReference type="Gene3D" id="1.25.40.10">
    <property type="entry name" value="Tetratricopeptide repeat domain"/>
    <property type="match status" value="1"/>
</dbReference>
<evidence type="ECO:0000313" key="2">
    <source>
        <dbReference type="EMBL" id="AWW30179.1"/>
    </source>
</evidence>
<dbReference type="OrthoDB" id="821231at2"/>
<evidence type="ECO:0008006" key="4">
    <source>
        <dbReference type="Google" id="ProtNLM"/>
    </source>
</evidence>
<reference evidence="2 3" key="1">
    <citation type="submission" date="2018-06" db="EMBL/GenBank/DDBJ databases">
        <title>Echinicola strongylocentroti sp. nov., isolated from a sea urchin Strongylocentrotus intermedius.</title>
        <authorList>
            <person name="Bae S.S."/>
        </authorList>
    </citation>
    <scope>NUCLEOTIDE SEQUENCE [LARGE SCALE GENOMIC DNA]</scope>
    <source>
        <strain evidence="2 3">MEBiC08714</strain>
    </source>
</reference>
<organism evidence="2 3">
    <name type="scientific">Echinicola strongylocentroti</name>
    <dbReference type="NCBI Taxonomy" id="1795355"/>
    <lineage>
        <taxon>Bacteria</taxon>
        <taxon>Pseudomonadati</taxon>
        <taxon>Bacteroidota</taxon>
        <taxon>Cytophagia</taxon>
        <taxon>Cytophagales</taxon>
        <taxon>Cyclobacteriaceae</taxon>
        <taxon>Echinicola</taxon>
    </lineage>
</organism>
<accession>A0A2Z4IHG8</accession>
<keyword evidence="1" id="KW-1133">Transmembrane helix</keyword>
<evidence type="ECO:0000256" key="1">
    <source>
        <dbReference type="SAM" id="Phobius"/>
    </source>
</evidence>
<keyword evidence="3" id="KW-1185">Reference proteome</keyword>
<proteinExistence type="predicted"/>
<protein>
    <recommendedName>
        <fullName evidence="4">Tetratricopeptide repeat protein</fullName>
    </recommendedName>
</protein>
<name>A0A2Z4IHG8_9BACT</name>
<dbReference type="InterPro" id="IPR011990">
    <property type="entry name" value="TPR-like_helical_dom_sf"/>
</dbReference>
<dbReference type="KEGG" id="est:DN752_08610"/>
<dbReference type="Pfam" id="PF07720">
    <property type="entry name" value="TPR_3"/>
    <property type="match status" value="1"/>
</dbReference>
<keyword evidence="1" id="KW-0472">Membrane</keyword>
<dbReference type="EMBL" id="CP030041">
    <property type="protein sequence ID" value="AWW30179.1"/>
    <property type="molecule type" value="Genomic_DNA"/>
</dbReference>
<dbReference type="AlphaFoldDB" id="A0A2Z4IHG8"/>
<dbReference type="InterPro" id="IPR011716">
    <property type="entry name" value="TPR-3"/>
</dbReference>
<sequence length="240" mass="27842">MKSSRNELIEKYFENSLSPHQLHEFEELMAIDKEFSSEVEFQKQLKAAIIREERANLKADLQSLDNPTKTYSLRWWYVAAGVVLLIGLTWLASTIINSQPNQLYTTYFEPYPNVVAPVVRGDDNVENDLKSHAFHLYDQGRYKKAVPVFEQLYRDGGKEYALLYQAVSLMASDRTQEAIPLLEQQDWTLEERYTEVAHWYLALAFLDNQQIPKAKIYLQKVEQTSHPLANPAAQLLKSLR</sequence>
<dbReference type="SUPFAM" id="SSF48452">
    <property type="entry name" value="TPR-like"/>
    <property type="match status" value="1"/>
</dbReference>
<feature type="transmembrane region" description="Helical" evidence="1">
    <location>
        <begin position="75"/>
        <end position="96"/>
    </location>
</feature>
<dbReference type="Proteomes" id="UP000248688">
    <property type="component" value="Chromosome"/>
</dbReference>
<keyword evidence="1" id="KW-0812">Transmembrane</keyword>
<dbReference type="RefSeq" id="WP_112783563.1">
    <property type="nucleotide sequence ID" value="NZ_CP030041.1"/>
</dbReference>
<gene>
    <name evidence="2" type="ORF">DN752_08610</name>
</gene>
<evidence type="ECO:0000313" key="3">
    <source>
        <dbReference type="Proteomes" id="UP000248688"/>
    </source>
</evidence>